<dbReference type="RefSeq" id="WP_290316381.1">
    <property type="nucleotide sequence ID" value="NZ_JAUFPN010000107.1"/>
</dbReference>
<dbReference type="InterPro" id="IPR006076">
    <property type="entry name" value="FAD-dep_OxRdtase"/>
</dbReference>
<dbReference type="Proteomes" id="UP001529369">
    <property type="component" value="Unassembled WGS sequence"/>
</dbReference>
<dbReference type="InterPro" id="IPR017741">
    <property type="entry name" value="FAD-dependent_OxRdtase_HpnW"/>
</dbReference>
<dbReference type="Pfam" id="PF01266">
    <property type="entry name" value="DAO"/>
    <property type="match status" value="1"/>
</dbReference>
<comment type="caution">
    <text evidence="6">The sequence shown here is derived from an EMBL/GenBank/DDBJ whole genome shotgun (WGS) entry which is preliminary data.</text>
</comment>
<evidence type="ECO:0000256" key="3">
    <source>
        <dbReference type="ARBA" id="ARBA00022630"/>
    </source>
</evidence>
<comment type="similarity">
    <text evidence="2">Belongs to the DadA oxidoreductase family.</text>
</comment>
<dbReference type="NCBIfam" id="TIGR03364">
    <property type="entry name" value="HpnW_proposed"/>
    <property type="match status" value="1"/>
</dbReference>
<keyword evidence="7" id="KW-1185">Reference proteome</keyword>
<dbReference type="InterPro" id="IPR036188">
    <property type="entry name" value="FAD/NAD-bd_sf"/>
</dbReference>
<dbReference type="SUPFAM" id="SSF51971">
    <property type="entry name" value="Nucleotide-binding domain"/>
    <property type="match status" value="1"/>
</dbReference>
<sequence length="372" mass="39260">MGETHFDCAVIGAGIVGLAHALAASRAGLRVVVLEREARATGASIRNFGFVTVTGQEQGDCWRRARRARDVWAEVAPQAGIAVHHRGLVFAARRPEALAVLEEFAAGPMGAGCRLLTAAEAAGLGALRADLAGAMHSPHELRVESRDAIPRLTAWLAEARGVAFRPVTAVHAVETGRVHCSGGPITADRIIVCPGTDIRTLFPEVFARRAVTLCKLHMLRVAAPGFRLPGAVMSDLGLARYRGYAAAPGLPRLAARLQAEQAAELSHGIHLIVVQGADGSRVVGDSHHYAPSPDPFQPAEVDALILRELSAVLDLPRPEVVERWVGVYPSGPETAFYESPAPGVMLVSVTSGTGASTAFGLAEDVFENWGKA</sequence>
<dbReference type="PANTHER" id="PTHR13847">
    <property type="entry name" value="SARCOSINE DEHYDROGENASE-RELATED"/>
    <property type="match status" value="1"/>
</dbReference>
<evidence type="ECO:0000256" key="1">
    <source>
        <dbReference type="ARBA" id="ARBA00001974"/>
    </source>
</evidence>
<accession>A0ABT8A461</accession>
<dbReference type="Gene3D" id="3.30.9.10">
    <property type="entry name" value="D-Amino Acid Oxidase, subunit A, domain 2"/>
    <property type="match status" value="1"/>
</dbReference>
<feature type="domain" description="FAD dependent oxidoreductase" evidence="5">
    <location>
        <begin position="7"/>
        <end position="365"/>
    </location>
</feature>
<evidence type="ECO:0000313" key="7">
    <source>
        <dbReference type="Proteomes" id="UP001529369"/>
    </source>
</evidence>
<name>A0ABT8A461_9PROT</name>
<proteinExistence type="inferred from homology"/>
<keyword evidence="3" id="KW-0285">Flavoprotein</keyword>
<evidence type="ECO:0000259" key="5">
    <source>
        <dbReference type="Pfam" id="PF01266"/>
    </source>
</evidence>
<organism evidence="6 7">
    <name type="scientific">Paeniroseomonas aquatica</name>
    <dbReference type="NCBI Taxonomy" id="373043"/>
    <lineage>
        <taxon>Bacteria</taxon>
        <taxon>Pseudomonadati</taxon>
        <taxon>Pseudomonadota</taxon>
        <taxon>Alphaproteobacteria</taxon>
        <taxon>Acetobacterales</taxon>
        <taxon>Acetobacteraceae</taxon>
        <taxon>Paeniroseomonas</taxon>
    </lineage>
</organism>
<evidence type="ECO:0000256" key="2">
    <source>
        <dbReference type="ARBA" id="ARBA00009410"/>
    </source>
</evidence>
<dbReference type="PANTHER" id="PTHR13847:SF286">
    <property type="entry name" value="D-AMINO ACID DEHYDROGENASE"/>
    <property type="match status" value="1"/>
</dbReference>
<evidence type="ECO:0000313" key="6">
    <source>
        <dbReference type="EMBL" id="MDN3564582.1"/>
    </source>
</evidence>
<reference evidence="7" key="1">
    <citation type="journal article" date="2019" name="Int. J. Syst. Evol. Microbiol.">
        <title>The Global Catalogue of Microorganisms (GCM) 10K type strain sequencing project: providing services to taxonomists for standard genome sequencing and annotation.</title>
        <authorList>
            <consortium name="The Broad Institute Genomics Platform"/>
            <consortium name="The Broad Institute Genome Sequencing Center for Infectious Disease"/>
            <person name="Wu L."/>
            <person name="Ma J."/>
        </authorList>
    </citation>
    <scope>NUCLEOTIDE SEQUENCE [LARGE SCALE GENOMIC DNA]</scope>
    <source>
        <strain evidence="7">CECT 7131</strain>
    </source>
</reference>
<keyword evidence="4" id="KW-0560">Oxidoreductase</keyword>
<dbReference type="EMBL" id="JAUFPN010000107">
    <property type="protein sequence ID" value="MDN3564582.1"/>
    <property type="molecule type" value="Genomic_DNA"/>
</dbReference>
<dbReference type="Gene3D" id="3.50.50.60">
    <property type="entry name" value="FAD/NAD(P)-binding domain"/>
    <property type="match status" value="1"/>
</dbReference>
<protein>
    <submittedName>
        <fullName evidence="6">TIGR03364 family FAD-dependent oxidoreductase</fullName>
    </submittedName>
</protein>
<evidence type="ECO:0000256" key="4">
    <source>
        <dbReference type="ARBA" id="ARBA00023002"/>
    </source>
</evidence>
<gene>
    <name evidence="6" type="ORF">QWZ14_09420</name>
</gene>
<comment type="cofactor">
    <cofactor evidence="1">
        <name>FAD</name>
        <dbReference type="ChEBI" id="CHEBI:57692"/>
    </cofactor>
</comment>